<dbReference type="AlphaFoldDB" id="A0A1Z5R7D4"/>
<dbReference type="GO" id="GO:0042796">
    <property type="term" value="P:snRNA transcription by RNA polymerase III"/>
    <property type="evidence" value="ECO:0000318"/>
    <property type="project" value="GO_Central"/>
</dbReference>
<reference evidence="3" key="2">
    <citation type="journal article" date="2018" name="Plant J.">
        <title>The Sorghum bicolor reference genome: improved assembly, gene annotations, a transcriptome atlas, and signatures of genome organization.</title>
        <authorList>
            <person name="McCormick R.F."/>
            <person name="Truong S.K."/>
            <person name="Sreedasyam A."/>
            <person name="Jenkins J."/>
            <person name="Shu S."/>
            <person name="Sims D."/>
            <person name="Kennedy M."/>
            <person name="Amirebrahimi M."/>
            <person name="Weers B.D."/>
            <person name="McKinley B."/>
            <person name="Mattison A."/>
            <person name="Morishige D.T."/>
            <person name="Grimwood J."/>
            <person name="Schmutz J."/>
            <person name="Mullet J.E."/>
        </authorList>
    </citation>
    <scope>NUCLEOTIDE SEQUENCE [LARGE SCALE GENOMIC DNA]</scope>
    <source>
        <strain evidence="3">cv. BTx623</strain>
    </source>
</reference>
<dbReference type="PANTHER" id="PTHR15131">
    <property type="entry name" value="SMALL NUCLEAR RNA ACTIVATING COMPLEX, POLYPEPTIDE 1"/>
    <property type="match status" value="1"/>
</dbReference>
<proteinExistence type="predicted"/>
<feature type="region of interest" description="Disordered" evidence="1">
    <location>
        <begin position="299"/>
        <end position="339"/>
    </location>
</feature>
<dbReference type="Gramene" id="OQU79489">
    <property type="protein sequence ID" value="OQU79489"/>
    <property type="gene ID" value="SORBI_3008G151432"/>
</dbReference>
<reference evidence="2 3" key="1">
    <citation type="journal article" date="2009" name="Nature">
        <title>The Sorghum bicolor genome and the diversification of grasses.</title>
        <authorList>
            <person name="Paterson A.H."/>
            <person name="Bowers J.E."/>
            <person name="Bruggmann R."/>
            <person name="Dubchak I."/>
            <person name="Grimwood J."/>
            <person name="Gundlach H."/>
            <person name="Haberer G."/>
            <person name="Hellsten U."/>
            <person name="Mitros T."/>
            <person name="Poliakov A."/>
            <person name="Schmutz J."/>
            <person name="Spannagl M."/>
            <person name="Tang H."/>
            <person name="Wang X."/>
            <person name="Wicker T."/>
            <person name="Bharti A.K."/>
            <person name="Chapman J."/>
            <person name="Feltus F.A."/>
            <person name="Gowik U."/>
            <person name="Grigoriev I.V."/>
            <person name="Lyons E."/>
            <person name="Maher C.A."/>
            <person name="Martis M."/>
            <person name="Narechania A."/>
            <person name="Otillar R.P."/>
            <person name="Penning B.W."/>
            <person name="Salamov A.A."/>
            <person name="Wang Y."/>
            <person name="Zhang L."/>
            <person name="Carpita N.C."/>
            <person name="Freeling M."/>
            <person name="Gingle A.R."/>
            <person name="Hash C.T."/>
            <person name="Keller B."/>
            <person name="Klein P."/>
            <person name="Kresovich S."/>
            <person name="McCann M.C."/>
            <person name="Ming R."/>
            <person name="Peterson D.G."/>
            <person name="Mehboob-ur-Rahman"/>
            <person name="Ware D."/>
            <person name="Westhoff P."/>
            <person name="Mayer K.F."/>
            <person name="Messing J."/>
            <person name="Rokhsar D.S."/>
        </authorList>
    </citation>
    <scope>NUCLEOTIDE SEQUENCE [LARGE SCALE GENOMIC DNA]</scope>
    <source>
        <strain evidence="3">cv. BTx623</strain>
    </source>
</reference>
<evidence type="ECO:0000256" key="1">
    <source>
        <dbReference type="SAM" id="MobiDB-lite"/>
    </source>
</evidence>
<evidence type="ECO:0000313" key="2">
    <source>
        <dbReference type="EMBL" id="OQU79489.1"/>
    </source>
</evidence>
<dbReference type="InterPro" id="IPR019188">
    <property type="entry name" value="SNAPC1"/>
</dbReference>
<feature type="compositionally biased region" description="Acidic residues" evidence="1">
    <location>
        <begin position="326"/>
        <end position="339"/>
    </location>
</feature>
<dbReference type="GO" id="GO:0042795">
    <property type="term" value="P:snRNA transcription by RNA polymerase II"/>
    <property type="evidence" value="ECO:0000318"/>
    <property type="project" value="GO_Central"/>
</dbReference>
<dbReference type="GO" id="GO:0043565">
    <property type="term" value="F:sequence-specific DNA binding"/>
    <property type="evidence" value="ECO:0000318"/>
    <property type="project" value="GO_Central"/>
</dbReference>
<evidence type="ECO:0000313" key="3">
    <source>
        <dbReference type="Proteomes" id="UP000000768"/>
    </source>
</evidence>
<dbReference type="PANTHER" id="PTHR15131:SF3">
    <property type="entry name" value="SNRNA-ACTIVATING PROTEIN COMPLEX SUBUNIT 1"/>
    <property type="match status" value="1"/>
</dbReference>
<dbReference type="Proteomes" id="UP000000768">
    <property type="component" value="Chromosome 8"/>
</dbReference>
<dbReference type="OMA" id="GRTQKKM"/>
<dbReference type="GO" id="GO:0019185">
    <property type="term" value="C:snRNA-activating protein complex"/>
    <property type="evidence" value="ECO:0000318"/>
    <property type="project" value="GO_Central"/>
</dbReference>
<keyword evidence="3" id="KW-1185">Reference proteome</keyword>
<dbReference type="FunCoup" id="A0A1Z5R7D4">
    <property type="interactions" value="1457"/>
</dbReference>
<accession>A0A1Z5R7D4</accession>
<name>A0A1Z5R7D4_SORBI</name>
<dbReference type="EMBL" id="CM000767">
    <property type="protein sequence ID" value="OQU79489.1"/>
    <property type="molecule type" value="Genomic_DNA"/>
</dbReference>
<sequence>MPPPPDAAALLLPQFPSAPPPPIASVLGLVMPVNIDIAPFKLDIDELIADYAKENYMSLAEFKRVWMAKKFSYIYEGRPKTNSGLFMQSLFLHCIGHLTSQSSLPQRLAGLYCLYCLYECQPYKPQFKIYLSLEESRQLKDFVVMAKQNGLQLVPALVKRMLDKGMFLLGYMNLIDDNGGKQVEELTALQNKRVKFACDKLFANTQAESYMHMDLGAEFELDSIKKLSKEYAEAKELALAEASQIVEVEDAKHLLQSDKLLGDKIDEVVKEWDAQKEGFYERTGLTPGNRLMVVDNDESGVQDHEDASHSNQIMAIDNDESGVQNQEDDDFYDLDQLLE</sequence>
<dbReference type="InParanoid" id="A0A1Z5R7D4"/>
<organism evidence="2 3">
    <name type="scientific">Sorghum bicolor</name>
    <name type="common">Sorghum</name>
    <name type="synonym">Sorghum vulgare</name>
    <dbReference type="NCBI Taxonomy" id="4558"/>
    <lineage>
        <taxon>Eukaryota</taxon>
        <taxon>Viridiplantae</taxon>
        <taxon>Streptophyta</taxon>
        <taxon>Embryophyta</taxon>
        <taxon>Tracheophyta</taxon>
        <taxon>Spermatophyta</taxon>
        <taxon>Magnoliopsida</taxon>
        <taxon>Liliopsida</taxon>
        <taxon>Poales</taxon>
        <taxon>Poaceae</taxon>
        <taxon>PACMAD clade</taxon>
        <taxon>Panicoideae</taxon>
        <taxon>Andropogonodae</taxon>
        <taxon>Andropogoneae</taxon>
        <taxon>Sorghinae</taxon>
        <taxon>Sorghum</taxon>
    </lineage>
</organism>
<dbReference type="Pfam" id="PF09808">
    <property type="entry name" value="SNAPC1"/>
    <property type="match status" value="1"/>
</dbReference>
<gene>
    <name evidence="2" type="ORF">SORBI_3008G151432</name>
</gene>
<dbReference type="STRING" id="4558.A0A1Z5R7D4"/>
<protein>
    <submittedName>
        <fullName evidence="2">Uncharacterized protein</fullName>
    </submittedName>
</protein>